<dbReference type="Proteomes" id="UP000002730">
    <property type="component" value="Chromosome"/>
</dbReference>
<sequence length="67" mass="7820">MGLVTLSFKKDETELEQWIREHSNYSGFVKDILKAKMLEEKQGITKAVVKQEKRENQEPKVNSLLDI</sequence>
<gene>
    <name evidence="1" type="ordered locus">Clocel_3520</name>
</gene>
<dbReference type="KEGG" id="ccb:Clocel_3520"/>
<name>D9SVY5_CLOC7</name>
<dbReference type="STRING" id="573061.Clocel_3520"/>
<dbReference type="RefSeq" id="WP_013291856.1">
    <property type="nucleotide sequence ID" value="NC_014393.1"/>
</dbReference>
<accession>D9SVY5</accession>
<dbReference type="EMBL" id="CP002160">
    <property type="protein sequence ID" value="ADL53196.1"/>
    <property type="molecule type" value="Genomic_DNA"/>
</dbReference>
<protein>
    <submittedName>
        <fullName evidence="1">Uncharacterized protein</fullName>
    </submittedName>
</protein>
<evidence type="ECO:0000313" key="1">
    <source>
        <dbReference type="EMBL" id="ADL53196.1"/>
    </source>
</evidence>
<dbReference type="OrthoDB" id="9979677at2"/>
<evidence type="ECO:0000313" key="2">
    <source>
        <dbReference type="Proteomes" id="UP000002730"/>
    </source>
</evidence>
<proteinExistence type="predicted"/>
<organism evidence="1 2">
    <name type="scientific">Clostridium cellulovorans (strain ATCC 35296 / DSM 3052 / OCM 3 / 743B)</name>
    <dbReference type="NCBI Taxonomy" id="573061"/>
    <lineage>
        <taxon>Bacteria</taxon>
        <taxon>Bacillati</taxon>
        <taxon>Bacillota</taxon>
        <taxon>Clostridia</taxon>
        <taxon>Eubacteriales</taxon>
        <taxon>Clostridiaceae</taxon>
        <taxon>Clostridium</taxon>
    </lineage>
</organism>
<reference evidence="1 2" key="1">
    <citation type="submission" date="2010-08" db="EMBL/GenBank/DDBJ databases">
        <title>Complete sequence of Clostridium cellulovorans 743B.</title>
        <authorList>
            <consortium name="US DOE Joint Genome Institute"/>
            <person name="Lucas S."/>
            <person name="Copeland A."/>
            <person name="Lapidus A."/>
            <person name="Cheng J.-F."/>
            <person name="Bruce D."/>
            <person name="Goodwin L."/>
            <person name="Pitluck S."/>
            <person name="Chertkov O."/>
            <person name="Detter J.C."/>
            <person name="Han C."/>
            <person name="Tapia R."/>
            <person name="Land M."/>
            <person name="Hauser L."/>
            <person name="Chang Y.-J."/>
            <person name="Jeffries C."/>
            <person name="Kyrpides N."/>
            <person name="Ivanova N."/>
            <person name="Mikhailova N."/>
            <person name="Hemme C.L."/>
            <person name="Woyke T."/>
        </authorList>
    </citation>
    <scope>NUCLEOTIDE SEQUENCE [LARGE SCALE GENOMIC DNA]</scope>
    <source>
        <strain evidence="2">ATCC 35296 / DSM 3052 / OCM 3 / 743B</strain>
    </source>
</reference>
<keyword evidence="2" id="KW-1185">Reference proteome</keyword>
<dbReference type="AlphaFoldDB" id="D9SVY5"/>
<dbReference type="HOGENOM" id="CLU_2804820_0_0_9"/>